<reference evidence="22 23" key="1">
    <citation type="submission" date="2009-06" db="EMBL/GenBank/DDBJ databases">
        <title>The Genome Sequence of Loxodonta africana (African elephant).</title>
        <authorList>
            <person name="Di Palma F."/>
            <person name="Heiman D."/>
            <person name="Young S."/>
            <person name="Johnson J."/>
            <person name="Lander E.S."/>
            <person name="Lindblad-Toh K."/>
        </authorList>
    </citation>
    <scope>NUCLEOTIDE SEQUENCE [LARGE SCALE GENOMIC DNA]</scope>
    <source>
        <strain evidence="22 23">Isolate ISIS603380</strain>
    </source>
</reference>
<comment type="similarity">
    <text evidence="5 18">Belongs to the peptidase C19 family.</text>
</comment>
<feature type="domain" description="USP" evidence="20">
    <location>
        <begin position="185"/>
        <end position="804"/>
    </location>
</feature>
<dbReference type="GeneTree" id="ENSGT00940000157719"/>
<dbReference type="Pfam" id="PF00443">
    <property type="entry name" value="UCH"/>
    <property type="match status" value="1"/>
</dbReference>
<evidence type="ECO:0000256" key="4">
    <source>
        <dbReference type="ARBA" id="ARBA00004496"/>
    </source>
</evidence>
<keyword evidence="14" id="KW-0539">Nucleus</keyword>
<evidence type="ECO:0000256" key="3">
    <source>
        <dbReference type="ARBA" id="ARBA00004437"/>
    </source>
</evidence>
<evidence type="ECO:0000259" key="20">
    <source>
        <dbReference type="PROSITE" id="PS50235"/>
    </source>
</evidence>
<evidence type="ECO:0000256" key="16">
    <source>
        <dbReference type="ARBA" id="ARBA00064133"/>
    </source>
</evidence>
<evidence type="ECO:0000256" key="11">
    <source>
        <dbReference type="ARBA" id="ARBA00022801"/>
    </source>
</evidence>
<dbReference type="InterPro" id="IPR050185">
    <property type="entry name" value="Ub_carboxyl-term_hydrolase"/>
</dbReference>
<reference evidence="22" key="2">
    <citation type="submission" date="2025-08" db="UniProtKB">
        <authorList>
            <consortium name="Ensembl"/>
        </authorList>
    </citation>
    <scope>IDENTIFICATION</scope>
    <source>
        <strain evidence="22">Isolate ISIS603380</strain>
    </source>
</reference>
<dbReference type="PROSITE" id="PS50235">
    <property type="entry name" value="USP_3"/>
    <property type="match status" value="1"/>
</dbReference>
<evidence type="ECO:0000313" key="22">
    <source>
        <dbReference type="Ensembl" id="ENSLAFP00000025986.1"/>
    </source>
</evidence>
<evidence type="ECO:0000256" key="1">
    <source>
        <dbReference type="ARBA" id="ARBA00000707"/>
    </source>
</evidence>
<keyword evidence="9 17" id="KW-0863">Zinc-finger</keyword>
<dbReference type="PROSITE" id="PS50271">
    <property type="entry name" value="ZF_UBP"/>
    <property type="match status" value="1"/>
</dbReference>
<feature type="compositionally biased region" description="Polar residues" evidence="19">
    <location>
        <begin position="459"/>
        <end position="487"/>
    </location>
</feature>
<comment type="subcellular location">
    <subcellularLocation>
        <location evidence="4">Cytoplasm</location>
    </subcellularLocation>
    <subcellularLocation>
        <location evidence="2">Nucleus</location>
    </subcellularLocation>
    <subcellularLocation>
        <location evidence="3">Photoreceptor inner segment</location>
    </subcellularLocation>
</comment>
<dbReference type="Ensembl" id="ENSLAFT00000036553.1">
    <property type="protein sequence ID" value="ENSLAFP00000025986.1"/>
    <property type="gene ID" value="ENSLAFG00000008357.3"/>
</dbReference>
<evidence type="ECO:0000313" key="23">
    <source>
        <dbReference type="Proteomes" id="UP000007646"/>
    </source>
</evidence>
<evidence type="ECO:0000256" key="19">
    <source>
        <dbReference type="SAM" id="MobiDB-lite"/>
    </source>
</evidence>
<dbReference type="GO" id="GO:0006508">
    <property type="term" value="P:proteolysis"/>
    <property type="evidence" value="ECO:0007669"/>
    <property type="project" value="UniProtKB-KW"/>
</dbReference>
<dbReference type="Proteomes" id="UP000007646">
    <property type="component" value="Unassembled WGS sequence"/>
</dbReference>
<dbReference type="InterPro" id="IPR028889">
    <property type="entry name" value="USP"/>
</dbReference>
<dbReference type="InterPro" id="IPR001607">
    <property type="entry name" value="Znf_UBP"/>
</dbReference>
<keyword evidence="11 18" id="KW-0378">Hydrolase</keyword>
<dbReference type="InterPro" id="IPR001394">
    <property type="entry name" value="Peptidase_C19_UCH"/>
</dbReference>
<dbReference type="PANTHER" id="PTHR21646:SF34">
    <property type="entry name" value="UBIQUITIN CARBOXYL-TERMINAL HYDROLASE 45"/>
    <property type="match status" value="1"/>
</dbReference>
<dbReference type="FunFam" id="3.90.70.10:FF:000102">
    <property type="entry name" value="Ubiquitinyl hydrolase 1"/>
    <property type="match status" value="1"/>
</dbReference>
<comment type="function">
    <text evidence="18">Deubiquitinating enzyme that removes conjugated ubiquitin from specific proteins to regulate different cellular processes.</text>
</comment>
<dbReference type="InterPro" id="IPR013083">
    <property type="entry name" value="Znf_RING/FYVE/PHD"/>
</dbReference>
<dbReference type="SUPFAM" id="SSF54001">
    <property type="entry name" value="Cysteine proteinases"/>
    <property type="match status" value="1"/>
</dbReference>
<evidence type="ECO:0000256" key="15">
    <source>
        <dbReference type="ARBA" id="ARBA00056435"/>
    </source>
</evidence>
<evidence type="ECO:0000256" key="14">
    <source>
        <dbReference type="ARBA" id="ARBA00023242"/>
    </source>
</evidence>
<organism evidence="22 23">
    <name type="scientific">Loxodonta africana</name>
    <name type="common">African elephant</name>
    <dbReference type="NCBI Taxonomy" id="9785"/>
    <lineage>
        <taxon>Eukaryota</taxon>
        <taxon>Metazoa</taxon>
        <taxon>Chordata</taxon>
        <taxon>Craniata</taxon>
        <taxon>Vertebrata</taxon>
        <taxon>Euteleostomi</taxon>
        <taxon>Mammalia</taxon>
        <taxon>Eutheria</taxon>
        <taxon>Afrotheria</taxon>
        <taxon>Proboscidea</taxon>
        <taxon>Elephantidae</taxon>
        <taxon>Loxodonta</taxon>
    </lineage>
</organism>
<dbReference type="FunFam" id="3.90.70.10:FF:000129">
    <property type="entry name" value="Ubiquitinyl hydrolase 1"/>
    <property type="match status" value="1"/>
</dbReference>
<keyword evidence="7 18" id="KW-0645">Protease</keyword>
<evidence type="ECO:0000256" key="5">
    <source>
        <dbReference type="ARBA" id="ARBA00009085"/>
    </source>
</evidence>
<keyword evidence="23" id="KW-1185">Reference proteome</keyword>
<evidence type="ECO:0000256" key="10">
    <source>
        <dbReference type="ARBA" id="ARBA00022786"/>
    </source>
</evidence>
<dbReference type="GO" id="GO:0005737">
    <property type="term" value="C:cytoplasm"/>
    <property type="evidence" value="ECO:0007669"/>
    <property type="project" value="UniProtKB-SubCell"/>
</dbReference>
<dbReference type="PROSITE" id="PS00972">
    <property type="entry name" value="USP_1"/>
    <property type="match status" value="1"/>
</dbReference>
<dbReference type="EC" id="3.4.19.12" evidence="18"/>
<feature type="compositionally biased region" description="Basic residues" evidence="19">
    <location>
        <begin position="418"/>
        <end position="427"/>
    </location>
</feature>
<dbReference type="PROSITE" id="PS00973">
    <property type="entry name" value="USP_2"/>
    <property type="match status" value="1"/>
</dbReference>
<evidence type="ECO:0000256" key="8">
    <source>
        <dbReference type="ARBA" id="ARBA00022723"/>
    </source>
</evidence>
<dbReference type="GO" id="GO:0008270">
    <property type="term" value="F:zinc ion binding"/>
    <property type="evidence" value="ECO:0007669"/>
    <property type="project" value="UniProtKB-KW"/>
</dbReference>
<keyword evidence="12 18" id="KW-0788">Thiol protease</keyword>
<protein>
    <recommendedName>
        <fullName evidence="18">Ubiquitin carboxyl-terminal hydrolase</fullName>
        <ecNumber evidence="18">3.4.19.12</ecNumber>
    </recommendedName>
</protein>
<dbReference type="GO" id="GO:0001917">
    <property type="term" value="C:photoreceptor inner segment"/>
    <property type="evidence" value="ECO:0007669"/>
    <property type="project" value="UniProtKB-SubCell"/>
</dbReference>
<gene>
    <name evidence="22" type="primary">USP45</name>
</gene>
<keyword evidence="10 18" id="KW-0833">Ubl conjugation pathway</keyword>
<comment type="subunit">
    <text evidence="16">Interacts with ERCC1. The catalytically active form interacts with SPDL1.</text>
</comment>
<evidence type="ECO:0000256" key="18">
    <source>
        <dbReference type="RuleBase" id="RU366025"/>
    </source>
</evidence>
<reference evidence="22" key="3">
    <citation type="submission" date="2025-09" db="UniProtKB">
        <authorList>
            <consortium name="Ensembl"/>
        </authorList>
    </citation>
    <scope>IDENTIFICATION</scope>
    <source>
        <strain evidence="22">Isolate ISIS603380</strain>
    </source>
</reference>
<dbReference type="SMART" id="SM00290">
    <property type="entry name" value="ZnF_UBP"/>
    <property type="match status" value="1"/>
</dbReference>
<dbReference type="InterPro" id="IPR018200">
    <property type="entry name" value="USP_CS"/>
</dbReference>
<dbReference type="AlphaFoldDB" id="G3UDS8"/>
<evidence type="ECO:0000256" key="12">
    <source>
        <dbReference type="ARBA" id="ARBA00022807"/>
    </source>
</evidence>
<evidence type="ECO:0000256" key="7">
    <source>
        <dbReference type="ARBA" id="ARBA00022670"/>
    </source>
</evidence>
<dbReference type="GO" id="GO:0004843">
    <property type="term" value="F:cysteine-type deubiquitinase activity"/>
    <property type="evidence" value="ECO:0007669"/>
    <property type="project" value="UniProtKB-UniRule"/>
</dbReference>
<accession>G3UDS8</accession>
<comment type="function">
    <text evidence="15">Catalyzes the deubiquitination of SPDL1. Plays a role in the repair of UV-induced DNA damage via deubiquitination of ERCC1, promoting its recruitment to DNA damage sites. May be involved in the maintenance of photoreceptor function. May play a role in normal retinal development. Plays a role in cell migration.</text>
</comment>
<dbReference type="Gene3D" id="3.90.70.10">
    <property type="entry name" value="Cysteine proteinases"/>
    <property type="match status" value="2"/>
</dbReference>
<keyword evidence="8" id="KW-0479">Metal-binding</keyword>
<keyword evidence="13" id="KW-0862">Zinc</keyword>
<dbReference type="PANTHER" id="PTHR21646">
    <property type="entry name" value="UBIQUITIN CARBOXYL-TERMINAL HYDROLASE"/>
    <property type="match status" value="1"/>
</dbReference>
<evidence type="ECO:0000256" key="13">
    <source>
        <dbReference type="ARBA" id="ARBA00022833"/>
    </source>
</evidence>
<evidence type="ECO:0000256" key="17">
    <source>
        <dbReference type="PROSITE-ProRule" id="PRU00502"/>
    </source>
</evidence>
<dbReference type="FunFam" id="3.30.40.10:FF:000147">
    <property type="entry name" value="Ubiquitin carboxyl-terminal hydrolase 16"/>
    <property type="match status" value="1"/>
</dbReference>
<dbReference type="GO" id="GO:0005634">
    <property type="term" value="C:nucleus"/>
    <property type="evidence" value="ECO:0007669"/>
    <property type="project" value="UniProtKB-SubCell"/>
</dbReference>
<dbReference type="GO" id="GO:0016579">
    <property type="term" value="P:protein deubiquitination"/>
    <property type="evidence" value="ECO:0007669"/>
    <property type="project" value="InterPro"/>
</dbReference>
<evidence type="ECO:0000256" key="6">
    <source>
        <dbReference type="ARBA" id="ARBA00022490"/>
    </source>
</evidence>
<dbReference type="InterPro" id="IPR038765">
    <property type="entry name" value="Papain-like_cys_pep_sf"/>
</dbReference>
<dbReference type="CDD" id="cd02667">
    <property type="entry name" value="Peptidase_C19K"/>
    <property type="match status" value="1"/>
</dbReference>
<dbReference type="SUPFAM" id="SSF57850">
    <property type="entry name" value="RING/U-box"/>
    <property type="match status" value="1"/>
</dbReference>
<comment type="catalytic activity">
    <reaction evidence="1 18">
        <text>Thiol-dependent hydrolysis of ester, thioester, amide, peptide and isopeptide bonds formed by the C-terminal Gly of ubiquitin (a 76-residue protein attached to proteins as an intracellular targeting signal).</text>
        <dbReference type="EC" id="3.4.19.12"/>
    </reaction>
</comment>
<keyword evidence="6" id="KW-0963">Cytoplasm</keyword>
<dbReference type="Pfam" id="PF02148">
    <property type="entry name" value="zf-UBP"/>
    <property type="match status" value="1"/>
</dbReference>
<evidence type="ECO:0000259" key="21">
    <source>
        <dbReference type="PROSITE" id="PS50271"/>
    </source>
</evidence>
<evidence type="ECO:0000256" key="2">
    <source>
        <dbReference type="ARBA" id="ARBA00004123"/>
    </source>
</evidence>
<dbReference type="Gene3D" id="3.30.40.10">
    <property type="entry name" value="Zinc/RING finger domain, C3HC4 (zinc finger)"/>
    <property type="match status" value="1"/>
</dbReference>
<feature type="region of interest" description="Disordered" evidence="19">
    <location>
        <begin position="459"/>
        <end position="551"/>
    </location>
</feature>
<name>G3UDS8_LOXAF</name>
<evidence type="ECO:0000256" key="9">
    <source>
        <dbReference type="ARBA" id="ARBA00022771"/>
    </source>
</evidence>
<sequence length="805" mass="90298">VLSYSGSLTCQHVSHAVSVNHVKTAVAENPWSVCSECLKERRFHDGHPVLPSDIWLCLKCGFQGCGKNSESQHSLKHFKSSRTEPHCIIISLSTWIIWCYECDQKLSTHCNKKALAQIVDFLQKHVSKTQTSKPSLKTENFIELERKMIESSMRYFHVKKKSQEIMKTIKPIQKGGEDSRVTSVKGITNLGNTCFFNAVMQNLAQTYILTDLMNEIKENGTKLKIFPSSDSQLAPLMVELSSPGPLTSALFLFLHSMKETERGPLSPKVLFNQLCHKAPRFKGFQQQDSQELLHYLLDAVRIEETKRIQASILKAFNNPTTKTADDETRKKVRAYGKEGVKMNFIDRIFIGELTSTVMCEECANVSMMKDPFIDISLPIIEERVSKPVLLGRMSKYRSSQETDHGQYSGTVTIENTHHQPKATKKHPSPKDKVIFKENDMGQESITKIVREITHFSTPTATPYSTLQSQESTSITNTESTLNESPTDGSEKEASHSESSVDADSEASESEGASKQTVLFRPGNVSCVHRDGPTHHLSASELPYTKETDSGHEGMADAISELRLSNTVSGDRDLDKENQPLNIPHNKHMISHSPQNAFQTLSQSYVTTSKECSIQSCLYQFTSMELLMGNNKLLCENCTEKKQKYQKETSSAEKKAEGVYTNARKQLLISAVPAILILHLKRFQQAGWSLRKVNRHVDFPLMLDLAPFCSATCKNVSVGDKVLYGLYGVVEHSGSMKGGHYTAYVKVRTPYCLGNLKCHMTVPCLKESESESTGQWVHVSDTYVQVVPESRALSAQAYLLFYEMIM</sequence>
<feature type="region of interest" description="Disordered" evidence="19">
    <location>
        <begin position="414"/>
        <end position="433"/>
    </location>
</feature>
<feature type="domain" description="UBP-type" evidence="21">
    <location>
        <begin position="8"/>
        <end position="125"/>
    </location>
</feature>
<proteinExistence type="inferred from homology"/>